<name>A0A2I9LNN8_9SCOR</name>
<dbReference type="Gene3D" id="3.30.30.10">
    <property type="entry name" value="Knottin, scorpion toxin-like"/>
    <property type="match status" value="1"/>
</dbReference>
<sequence>MAGMAKITLILLIVLVTMHTFANWNAEARRPMRCVHRTCDSGCKRDGYKSGKFINRKCNCYPHGK</sequence>
<protein>
    <submittedName>
        <fullName evidence="4">AKTx</fullName>
    </submittedName>
</protein>
<dbReference type="AlphaFoldDB" id="A0A2I9LNN8"/>
<feature type="signal peptide" evidence="3">
    <location>
        <begin position="1"/>
        <end position="22"/>
    </location>
</feature>
<dbReference type="EMBL" id="GFWZ01000017">
    <property type="protein sequence ID" value="MBW20007.1"/>
    <property type="molecule type" value="Transcribed_RNA"/>
</dbReference>
<evidence type="ECO:0000256" key="1">
    <source>
        <dbReference type="ARBA" id="ARBA00004613"/>
    </source>
</evidence>
<evidence type="ECO:0000256" key="2">
    <source>
        <dbReference type="ARBA" id="ARBA00022525"/>
    </source>
</evidence>
<keyword evidence="2" id="KW-0964">Secreted</keyword>
<proteinExistence type="predicted"/>
<accession>A0A2I9LNN8</accession>
<dbReference type="SUPFAM" id="SSF57095">
    <property type="entry name" value="Scorpion toxin-like"/>
    <property type="match status" value="1"/>
</dbReference>
<evidence type="ECO:0000313" key="4">
    <source>
        <dbReference type="EMBL" id="MBW20007.1"/>
    </source>
</evidence>
<keyword evidence="3" id="KW-0732">Signal</keyword>
<evidence type="ECO:0000256" key="3">
    <source>
        <dbReference type="SAM" id="SignalP"/>
    </source>
</evidence>
<organism evidence="4">
    <name type="scientific">Centruroides hentzi</name>
    <dbReference type="NCBI Taxonomy" id="88313"/>
    <lineage>
        <taxon>Eukaryota</taxon>
        <taxon>Metazoa</taxon>
        <taxon>Ecdysozoa</taxon>
        <taxon>Arthropoda</taxon>
        <taxon>Chelicerata</taxon>
        <taxon>Arachnida</taxon>
        <taxon>Scorpiones</taxon>
        <taxon>Buthida</taxon>
        <taxon>Buthoidea</taxon>
        <taxon>Buthidae</taxon>
        <taxon>Centruroides</taxon>
    </lineage>
</organism>
<dbReference type="InterPro" id="IPR036574">
    <property type="entry name" value="Scorpion_toxin-like_sf"/>
</dbReference>
<dbReference type="GO" id="GO:0005576">
    <property type="term" value="C:extracellular region"/>
    <property type="evidence" value="ECO:0007669"/>
    <property type="project" value="UniProtKB-SubCell"/>
</dbReference>
<reference evidence="4" key="1">
    <citation type="journal article" date="2017" name="Toxicon">
        <title>Venom-gland transcriptomics and venom proteomics of the Hentz striped scorpion (Centruroides hentzi; Buthidae) reveal high toxin diversity in a harmless member of a lethal family.</title>
        <authorList>
            <person name="Ward M.J."/>
            <person name="Ellsworth S.A."/>
            <person name="Rokyta D.R."/>
        </authorList>
    </citation>
    <scope>NUCLEOTIDE SEQUENCE</scope>
    <source>
        <tissue evidence="4">Venom gland</tissue>
    </source>
</reference>
<comment type="subcellular location">
    <subcellularLocation>
        <location evidence="1">Secreted</location>
    </subcellularLocation>
</comment>
<feature type="chain" id="PRO_5014382397" evidence="3">
    <location>
        <begin position="23"/>
        <end position="65"/>
    </location>
</feature>